<feature type="transmembrane region" description="Helical" evidence="7">
    <location>
        <begin position="178"/>
        <end position="198"/>
    </location>
</feature>
<dbReference type="PANTHER" id="PTHR43394:SF1">
    <property type="entry name" value="ATP-BINDING CASSETTE SUB-FAMILY B MEMBER 10, MITOCHONDRIAL"/>
    <property type="match status" value="1"/>
</dbReference>
<organism evidence="10 11">
    <name type="scientific">Candidatus Kerfeldbacteria bacterium CG15_BIG_FIL_POST_REV_8_21_14_020_45_12</name>
    <dbReference type="NCBI Taxonomy" id="2014247"/>
    <lineage>
        <taxon>Bacteria</taxon>
        <taxon>Candidatus Kerfeldiibacteriota</taxon>
    </lineage>
</organism>
<comment type="caution">
    <text evidence="10">The sequence shown here is derived from an EMBL/GenBank/DDBJ whole genome shotgun (WGS) entry which is preliminary data.</text>
</comment>
<dbReference type="AlphaFoldDB" id="A0A2M7H3I9"/>
<dbReference type="SUPFAM" id="SSF52540">
    <property type="entry name" value="P-loop containing nucleoside triphosphate hydrolases"/>
    <property type="match status" value="1"/>
</dbReference>
<dbReference type="PROSITE" id="PS50893">
    <property type="entry name" value="ABC_TRANSPORTER_2"/>
    <property type="match status" value="1"/>
</dbReference>
<dbReference type="EMBL" id="PFGC01000040">
    <property type="protein sequence ID" value="PIW36792.1"/>
    <property type="molecule type" value="Genomic_DNA"/>
</dbReference>
<dbReference type="InterPro" id="IPR027417">
    <property type="entry name" value="P-loop_NTPase"/>
</dbReference>
<feature type="domain" description="ABC transporter" evidence="8">
    <location>
        <begin position="359"/>
        <end position="594"/>
    </location>
</feature>
<dbReference type="InterPro" id="IPR036640">
    <property type="entry name" value="ABC1_TM_sf"/>
</dbReference>
<dbReference type="Gene3D" id="3.40.50.300">
    <property type="entry name" value="P-loop containing nucleotide triphosphate hydrolases"/>
    <property type="match status" value="1"/>
</dbReference>
<dbReference type="InterPro" id="IPR011527">
    <property type="entry name" value="ABC1_TM_dom"/>
</dbReference>
<evidence type="ECO:0000256" key="6">
    <source>
        <dbReference type="ARBA" id="ARBA00023136"/>
    </source>
</evidence>
<feature type="transmembrane region" description="Helical" evidence="7">
    <location>
        <begin position="286"/>
        <end position="304"/>
    </location>
</feature>
<accession>A0A2M7H3I9</accession>
<dbReference type="GO" id="GO:0005886">
    <property type="term" value="C:plasma membrane"/>
    <property type="evidence" value="ECO:0007669"/>
    <property type="project" value="UniProtKB-SubCell"/>
</dbReference>
<feature type="transmembrane region" description="Helical" evidence="7">
    <location>
        <begin position="36"/>
        <end position="61"/>
    </location>
</feature>
<dbReference type="Pfam" id="PF00005">
    <property type="entry name" value="ABC_tran"/>
    <property type="match status" value="1"/>
</dbReference>
<keyword evidence="6 7" id="KW-0472">Membrane</keyword>
<evidence type="ECO:0000313" key="11">
    <source>
        <dbReference type="Proteomes" id="UP000230292"/>
    </source>
</evidence>
<dbReference type="CDD" id="cd18547">
    <property type="entry name" value="ABC_6TM_Tm288_like"/>
    <property type="match status" value="1"/>
</dbReference>
<evidence type="ECO:0000256" key="5">
    <source>
        <dbReference type="ARBA" id="ARBA00022989"/>
    </source>
</evidence>
<dbReference type="PANTHER" id="PTHR43394">
    <property type="entry name" value="ATP-DEPENDENT PERMEASE MDL1, MITOCHONDRIAL"/>
    <property type="match status" value="1"/>
</dbReference>
<evidence type="ECO:0000259" key="9">
    <source>
        <dbReference type="PROSITE" id="PS50929"/>
    </source>
</evidence>
<feature type="domain" description="ABC transmembrane type-1" evidence="9">
    <location>
        <begin position="37"/>
        <end position="318"/>
    </location>
</feature>
<proteinExistence type="predicted"/>
<evidence type="ECO:0000256" key="3">
    <source>
        <dbReference type="ARBA" id="ARBA00022741"/>
    </source>
</evidence>
<feature type="transmembrane region" description="Helical" evidence="7">
    <location>
        <begin position="152"/>
        <end position="172"/>
    </location>
</feature>
<dbReference type="GO" id="GO:0016887">
    <property type="term" value="F:ATP hydrolysis activity"/>
    <property type="evidence" value="ECO:0007669"/>
    <property type="project" value="InterPro"/>
</dbReference>
<evidence type="ECO:0000259" key="8">
    <source>
        <dbReference type="PROSITE" id="PS50893"/>
    </source>
</evidence>
<evidence type="ECO:0000256" key="1">
    <source>
        <dbReference type="ARBA" id="ARBA00004651"/>
    </source>
</evidence>
<keyword evidence="3" id="KW-0547">Nucleotide-binding</keyword>
<dbReference type="Pfam" id="PF00664">
    <property type="entry name" value="ABC_membrane"/>
    <property type="match status" value="1"/>
</dbReference>
<dbReference type="Gene3D" id="1.20.1560.10">
    <property type="entry name" value="ABC transporter type 1, transmembrane domain"/>
    <property type="match status" value="1"/>
</dbReference>
<name>A0A2M7H3I9_9BACT</name>
<keyword evidence="2 7" id="KW-0812">Transmembrane</keyword>
<dbReference type="SUPFAM" id="SSF90123">
    <property type="entry name" value="ABC transporter transmembrane region"/>
    <property type="match status" value="1"/>
</dbReference>
<evidence type="ECO:0000256" key="2">
    <source>
        <dbReference type="ARBA" id="ARBA00022692"/>
    </source>
</evidence>
<keyword evidence="4" id="KW-0067">ATP-binding</keyword>
<evidence type="ECO:0000256" key="7">
    <source>
        <dbReference type="SAM" id="Phobius"/>
    </source>
</evidence>
<dbReference type="InterPro" id="IPR039421">
    <property type="entry name" value="Type_1_exporter"/>
</dbReference>
<evidence type="ECO:0000256" key="4">
    <source>
        <dbReference type="ARBA" id="ARBA00022840"/>
    </source>
</evidence>
<feature type="transmembrane region" description="Helical" evidence="7">
    <location>
        <begin position="73"/>
        <end position="93"/>
    </location>
</feature>
<dbReference type="Proteomes" id="UP000230292">
    <property type="component" value="Unassembled WGS sequence"/>
</dbReference>
<comment type="subcellular location">
    <subcellularLocation>
        <location evidence="1">Cell membrane</location>
        <topology evidence="1">Multi-pass membrane protein</topology>
    </subcellularLocation>
</comment>
<dbReference type="InterPro" id="IPR003439">
    <property type="entry name" value="ABC_transporter-like_ATP-bd"/>
</dbReference>
<dbReference type="InterPro" id="IPR003593">
    <property type="entry name" value="AAA+_ATPase"/>
</dbReference>
<protein>
    <submittedName>
        <fullName evidence="10">Multidrug ABC transporter</fullName>
    </submittedName>
</protein>
<dbReference type="GO" id="GO:0005524">
    <property type="term" value="F:ATP binding"/>
    <property type="evidence" value="ECO:0007669"/>
    <property type="project" value="UniProtKB-KW"/>
</dbReference>
<dbReference type="SMART" id="SM00382">
    <property type="entry name" value="AAA"/>
    <property type="match status" value="1"/>
</dbReference>
<evidence type="ECO:0000313" key="10">
    <source>
        <dbReference type="EMBL" id="PIW36792.1"/>
    </source>
</evidence>
<keyword evidence="5 7" id="KW-1133">Transmembrane helix</keyword>
<dbReference type="PROSITE" id="PS50929">
    <property type="entry name" value="ABC_TM1F"/>
    <property type="match status" value="1"/>
</dbReference>
<reference evidence="10 11" key="1">
    <citation type="submission" date="2017-09" db="EMBL/GenBank/DDBJ databases">
        <title>Depth-based differentiation of microbial function through sediment-hosted aquifers and enrichment of novel symbionts in the deep terrestrial subsurface.</title>
        <authorList>
            <person name="Probst A.J."/>
            <person name="Ladd B."/>
            <person name="Jarett J.K."/>
            <person name="Geller-Mcgrath D.E."/>
            <person name="Sieber C.M."/>
            <person name="Emerson J.B."/>
            <person name="Anantharaman K."/>
            <person name="Thomas B.C."/>
            <person name="Malmstrom R."/>
            <person name="Stieglmeier M."/>
            <person name="Klingl A."/>
            <person name="Woyke T."/>
            <person name="Ryan C.M."/>
            <person name="Banfield J.F."/>
        </authorList>
    </citation>
    <scope>NUCLEOTIDE SEQUENCE [LARGE SCALE GENOMIC DNA]</scope>
    <source>
        <strain evidence="10">CG15_BIG_FIL_POST_REV_8_21_14_020_45_12</strain>
    </source>
</reference>
<sequence>MNEYTLNTNEEPKRKGSILSAVRRLKPLLVSETVQIILAALAIVINSTLTLLGPVIIGHVIDTYIATRDFNGVLLYTGILTAMYCVGFVASYAQTRIMGGVSLRVLYRLRNSIFEKLQDLPVAFFQQNKAGDLISRINNDTDKLGQFFSQSIMQFIGNIFIIIGSAIAILLINFKLGLAALVPAALLLFLSKVLGPWIKRKNAINMKSVGGMSAEIQESLDHFKVVVAFDRRDYFRKSFQRTNEDNYHSAVRAGIANNTFTPVYGFASNLALLIVILYGFNLISASTFTFGLLISFLSYIYRLYDPLRQMAALWTTFQVALAGWDRIHAILQMNSNITILTDTEGVSRLHDKSHPEAVMEFSNVSFTYATDVTVLDKTNFVLDRGKTYALVGPTGGGKTTTASLMARLYDPVEGMVLLNGRDLRTFSAEERAENIGFILQEPFLFSGTVGDNIRYGNPKFATVDNTKLTEVLEQKDLQVVINKFDKGLDTIIENGGDSMSLGQKQLIAFMRALMRAPKLLILDEATANIDTVTEQLLEDILRKLPPETTKVIIAHRLNTIADADTIFFVNSGSIIEAGSMQKAVDLLMHGKRKS</sequence>
<gene>
    <name evidence="10" type="ORF">COW24_03450</name>
</gene>
<dbReference type="GO" id="GO:0015421">
    <property type="term" value="F:ABC-type oligopeptide transporter activity"/>
    <property type="evidence" value="ECO:0007669"/>
    <property type="project" value="TreeGrafter"/>
</dbReference>